<protein>
    <submittedName>
        <fullName evidence="2">Uncharacterized protein</fullName>
    </submittedName>
</protein>
<sequence>MKAKLKLLAAVGTVTLGAWIYYDFVDTDSTREAVKKQVEPFVIVEDGTFEKTVDNLLKKPEEKDSEPIAPVDKNGTVIPIRKSALIPQGPLYDKEAPSPVFPKDSKAVKAITLDDALAAAIDGSDEALQLLQDFFDKKDGVPEEIGERASEMLSALGKMPLDSAALEQAARRVIDAAARSATSAYAMPFTSLSDFGLTAGDYGWDFGPDGKTPHRGFMRVGPKSNLISGKGLVALEASPENDFIKDGVLNVNKFGTTDVEAGTYRLYVVTTTLPSGGRLAYPFGRKFGFNGNELRVVDVGAGSSKRQAKLTSRGIVLESRPGEMDGETPLVPVTFGKEGEPEGWLITSLIQTNGEPVRLSFEKLGNEETYIVSIVISPTSLEEFENQLNEQLLAFLNDVAPAAGGPGHTRPFGNDFTAKTIAQFFTNPNTRSGLGSNASPVEAFSSGGGVRVIVIDTDTAASTGDYKLEANAIPEQTIYLGDDFDLNGCGSTLNEISLCDLFAGRQENELLLQQVEPELFDIRWILDGEELNIGDSSNPLVLSDVIKDNPELFMGAGSYEIVLSIVYEDGLSDTYEMILHIIRISLPPTLSLAIIGLLLIIRRKNLNK</sequence>
<keyword evidence="1" id="KW-1133">Transmembrane helix</keyword>
<evidence type="ECO:0000313" key="2">
    <source>
        <dbReference type="EMBL" id="TPD60031.1"/>
    </source>
</evidence>
<organism evidence="2 3">
    <name type="scientific">Emcibacter nanhaiensis</name>
    <dbReference type="NCBI Taxonomy" id="1505037"/>
    <lineage>
        <taxon>Bacteria</taxon>
        <taxon>Pseudomonadati</taxon>
        <taxon>Pseudomonadota</taxon>
        <taxon>Alphaproteobacteria</taxon>
        <taxon>Emcibacterales</taxon>
        <taxon>Emcibacteraceae</taxon>
        <taxon>Emcibacter</taxon>
    </lineage>
</organism>
<dbReference type="RefSeq" id="WP_139940695.1">
    <property type="nucleotide sequence ID" value="NZ_JBHSYP010000009.1"/>
</dbReference>
<name>A0A501PJ53_9PROT</name>
<evidence type="ECO:0000313" key="3">
    <source>
        <dbReference type="Proteomes" id="UP000319148"/>
    </source>
</evidence>
<dbReference type="Proteomes" id="UP000319148">
    <property type="component" value="Unassembled WGS sequence"/>
</dbReference>
<keyword evidence="1" id="KW-0472">Membrane</keyword>
<keyword evidence="3" id="KW-1185">Reference proteome</keyword>
<feature type="transmembrane region" description="Helical" evidence="1">
    <location>
        <begin position="577"/>
        <end position="601"/>
    </location>
</feature>
<gene>
    <name evidence="2" type="ORF">FIV46_09515</name>
</gene>
<reference evidence="3" key="1">
    <citation type="submission" date="2019-06" db="EMBL/GenBank/DDBJ databases">
        <title>The complete genome of Emcibacter congregatus ZYLT.</title>
        <authorList>
            <person name="Zhao Z."/>
        </authorList>
    </citation>
    <scope>NUCLEOTIDE SEQUENCE [LARGE SCALE GENOMIC DNA]</scope>
    <source>
        <strain evidence="3">MCCC 1A06723</strain>
    </source>
</reference>
<dbReference type="AlphaFoldDB" id="A0A501PJ53"/>
<proteinExistence type="predicted"/>
<accession>A0A501PJ53</accession>
<keyword evidence="1" id="KW-0812">Transmembrane</keyword>
<comment type="caution">
    <text evidence="2">The sequence shown here is derived from an EMBL/GenBank/DDBJ whole genome shotgun (WGS) entry which is preliminary data.</text>
</comment>
<evidence type="ECO:0000256" key="1">
    <source>
        <dbReference type="SAM" id="Phobius"/>
    </source>
</evidence>
<dbReference type="EMBL" id="VFIY01000009">
    <property type="protein sequence ID" value="TPD60031.1"/>
    <property type="molecule type" value="Genomic_DNA"/>
</dbReference>